<dbReference type="GeneID" id="95988641"/>
<feature type="transmembrane region" description="Helical" evidence="1">
    <location>
        <begin position="26"/>
        <end position="50"/>
    </location>
</feature>
<evidence type="ECO:0000313" key="3">
    <source>
        <dbReference type="Proteomes" id="UP001565368"/>
    </source>
</evidence>
<dbReference type="RefSeq" id="XP_069205862.1">
    <property type="nucleotide sequence ID" value="XM_069356021.1"/>
</dbReference>
<feature type="transmembrane region" description="Helical" evidence="1">
    <location>
        <begin position="62"/>
        <end position="82"/>
    </location>
</feature>
<keyword evidence="3" id="KW-1185">Reference proteome</keyword>
<evidence type="ECO:0000256" key="1">
    <source>
        <dbReference type="SAM" id="Phobius"/>
    </source>
</evidence>
<proteinExistence type="predicted"/>
<evidence type="ECO:0000313" key="2">
    <source>
        <dbReference type="EMBL" id="KAL1405918.1"/>
    </source>
</evidence>
<sequence length="190" mass="19699">MGTLADDLKFASTTAAWALRFVLRGLWLAALLGGVAGVVGAVLATAFWALDAGPGTREAVTAFTGVLMAIGVLFLALCWAVGAGPFEAGPAAVTPTEKGTRDADVLPRMEGALVRHWERLTAQLVALDAGLVGAVEADTDKGGDMVVVPATAAANDEIPTREAITTALHAVEDQLYRVRRMRAPLPPRAA</sequence>
<organism evidence="2 3">
    <name type="scientific">Vanrija albida</name>
    <dbReference type="NCBI Taxonomy" id="181172"/>
    <lineage>
        <taxon>Eukaryota</taxon>
        <taxon>Fungi</taxon>
        <taxon>Dikarya</taxon>
        <taxon>Basidiomycota</taxon>
        <taxon>Agaricomycotina</taxon>
        <taxon>Tremellomycetes</taxon>
        <taxon>Trichosporonales</taxon>
        <taxon>Trichosporonaceae</taxon>
        <taxon>Vanrija</taxon>
    </lineage>
</organism>
<keyword evidence="1" id="KW-0812">Transmembrane</keyword>
<keyword evidence="1" id="KW-0472">Membrane</keyword>
<keyword evidence="1" id="KW-1133">Transmembrane helix</keyword>
<protein>
    <submittedName>
        <fullName evidence="2">Uncharacterized protein</fullName>
    </submittedName>
</protein>
<comment type="caution">
    <text evidence="2">The sequence shown here is derived from an EMBL/GenBank/DDBJ whole genome shotgun (WGS) entry which is preliminary data.</text>
</comment>
<name>A0ABR3PUZ4_9TREE</name>
<dbReference type="EMBL" id="JBBXJM010000006">
    <property type="protein sequence ID" value="KAL1405918.1"/>
    <property type="molecule type" value="Genomic_DNA"/>
</dbReference>
<reference evidence="2 3" key="1">
    <citation type="submission" date="2023-08" db="EMBL/GenBank/DDBJ databases">
        <title>Annotated Genome Sequence of Vanrija albida AlHP1.</title>
        <authorList>
            <person name="Herzog R."/>
        </authorList>
    </citation>
    <scope>NUCLEOTIDE SEQUENCE [LARGE SCALE GENOMIC DNA]</scope>
    <source>
        <strain evidence="2 3">AlHP1</strain>
    </source>
</reference>
<dbReference type="Proteomes" id="UP001565368">
    <property type="component" value="Unassembled WGS sequence"/>
</dbReference>
<accession>A0ABR3PUZ4</accession>
<gene>
    <name evidence="2" type="ORF">Q8F55_007598</name>
</gene>